<evidence type="ECO:0000313" key="7">
    <source>
        <dbReference type="EMBL" id="MEE6308830.1"/>
    </source>
</evidence>
<dbReference type="SUPFAM" id="SSF53067">
    <property type="entry name" value="Actin-like ATPase domain"/>
    <property type="match status" value="2"/>
</dbReference>
<dbReference type="CDD" id="cd07808">
    <property type="entry name" value="ASKHA_NBD_FGGY_EcXK-like"/>
    <property type="match status" value="1"/>
</dbReference>
<keyword evidence="4 7" id="KW-0418">Kinase</keyword>
<evidence type="ECO:0000259" key="6">
    <source>
        <dbReference type="Pfam" id="PF02782"/>
    </source>
</evidence>
<gene>
    <name evidence="7" type="ORF">V1634_18520</name>
    <name evidence="8" type="ORF">V1634_27310</name>
</gene>
<sequence>MTGAVPGNALLVGIDLGTTGVKVVAVDAATGATAARSYRDYPSDTGRPGRHEQDPADWWRAAAGAVREALADLDPGAVAGVGLSGHMHAVALFDDRDRPVRPAMTWADRRAVAEVRDLRERGDLFGELTGNPVVEAFSAPKLAWLVRHEPEAVRRAVRMVQPKDVLRHHLTGDWGTDPTDAAGTLLYDVGRRRWEPRLWASCGADERLAPRVQGSAEIVGTVRPEAAEATGLPAGTPVVAGGGDVSCAALGAGAVADGRVYVNVGTAAQIVTPVAEPRAGVDRFVFARAGEDGFLGMVSSYAAGLAIRWAERNLLAGGAPEVPDGTADRLARESRPGAAGLTFLPYLLGASAPIHDPAVRAALLGAAPEHGPADIARAALEGVAYACAAAVAQLLDGAGAATEIRVGGGVTRSQVWCEAFAAACDAPVRRLGQDASPRGAVALAGIGAGIWPDVAAACAVLDDSAPLTAPDEHRAAYRQARHRYTAASAAVAELHRDPALTGGAA</sequence>
<dbReference type="Proteomes" id="UP001339911">
    <property type="component" value="Unassembled WGS sequence"/>
</dbReference>
<protein>
    <submittedName>
        <fullName evidence="7">FGGY family carbohydrate kinase</fullName>
    </submittedName>
</protein>
<dbReference type="RefSeq" id="WP_331209109.1">
    <property type="nucleotide sequence ID" value="NZ_JAZGQL010000012.1"/>
</dbReference>
<dbReference type="Pfam" id="PF02782">
    <property type="entry name" value="FGGY_C"/>
    <property type="match status" value="1"/>
</dbReference>
<evidence type="ECO:0000256" key="3">
    <source>
        <dbReference type="ARBA" id="ARBA00022679"/>
    </source>
</evidence>
<comment type="caution">
    <text evidence="7">The sequence shown here is derived from an EMBL/GenBank/DDBJ whole genome shotgun (WGS) entry which is preliminary data.</text>
</comment>
<evidence type="ECO:0000259" key="5">
    <source>
        <dbReference type="Pfam" id="PF00370"/>
    </source>
</evidence>
<dbReference type="InterPro" id="IPR043129">
    <property type="entry name" value="ATPase_NBD"/>
</dbReference>
<dbReference type="EMBL" id="JAZGQL010000012">
    <property type="protein sequence ID" value="MEE6308830.1"/>
    <property type="molecule type" value="Genomic_DNA"/>
</dbReference>
<organism evidence="7 9">
    <name type="scientific">Plantactinospora veratri</name>
    <dbReference type="NCBI Taxonomy" id="1436122"/>
    <lineage>
        <taxon>Bacteria</taxon>
        <taxon>Bacillati</taxon>
        <taxon>Actinomycetota</taxon>
        <taxon>Actinomycetes</taxon>
        <taxon>Micromonosporales</taxon>
        <taxon>Micromonosporaceae</taxon>
        <taxon>Plantactinospora</taxon>
    </lineage>
</organism>
<feature type="domain" description="Carbohydrate kinase FGGY C-terminal" evidence="6">
    <location>
        <begin position="294"/>
        <end position="447"/>
    </location>
</feature>
<dbReference type="PANTHER" id="PTHR43095:SF5">
    <property type="entry name" value="XYLULOSE KINASE"/>
    <property type="match status" value="1"/>
</dbReference>
<dbReference type="Pfam" id="PF00370">
    <property type="entry name" value="FGGY_N"/>
    <property type="match status" value="1"/>
</dbReference>
<proteinExistence type="inferred from homology"/>
<accession>A0ABU7SFU5</accession>
<keyword evidence="3" id="KW-0808">Transferase</keyword>
<dbReference type="PIRSF" id="PIRSF000538">
    <property type="entry name" value="GlpK"/>
    <property type="match status" value="1"/>
</dbReference>
<evidence type="ECO:0000313" key="9">
    <source>
        <dbReference type="Proteomes" id="UP001339911"/>
    </source>
</evidence>
<evidence type="ECO:0000256" key="2">
    <source>
        <dbReference type="ARBA" id="ARBA00022629"/>
    </source>
</evidence>
<reference evidence="7 9" key="1">
    <citation type="submission" date="2024-01" db="EMBL/GenBank/DDBJ databases">
        <title>Genome insights into Plantactinospora veratri sp. nov.</title>
        <authorList>
            <person name="Wang L."/>
        </authorList>
    </citation>
    <scope>NUCLEOTIDE SEQUENCE [LARGE SCALE GENOMIC DNA]</scope>
    <source>
        <strain evidence="7 9">NEAU-FHS4</strain>
    </source>
</reference>
<dbReference type="InterPro" id="IPR018485">
    <property type="entry name" value="FGGY_C"/>
</dbReference>
<dbReference type="Gene3D" id="3.30.420.40">
    <property type="match status" value="2"/>
</dbReference>
<dbReference type="GO" id="GO:0016301">
    <property type="term" value="F:kinase activity"/>
    <property type="evidence" value="ECO:0007669"/>
    <property type="project" value="UniProtKB-KW"/>
</dbReference>
<feature type="domain" description="Carbohydrate kinase FGGY N-terminal" evidence="5">
    <location>
        <begin position="11"/>
        <end position="251"/>
    </location>
</feature>
<dbReference type="InterPro" id="IPR018484">
    <property type="entry name" value="FGGY_N"/>
</dbReference>
<keyword evidence="9" id="KW-1185">Reference proteome</keyword>
<dbReference type="EMBL" id="JAZGQL010000027">
    <property type="protein sequence ID" value="MEE6310554.1"/>
    <property type="molecule type" value="Genomic_DNA"/>
</dbReference>
<keyword evidence="2" id="KW-0119">Carbohydrate metabolism</keyword>
<dbReference type="PANTHER" id="PTHR43095">
    <property type="entry name" value="SUGAR KINASE"/>
    <property type="match status" value="1"/>
</dbReference>
<keyword evidence="2" id="KW-0859">Xylose metabolism</keyword>
<evidence type="ECO:0000256" key="1">
    <source>
        <dbReference type="ARBA" id="ARBA00009156"/>
    </source>
</evidence>
<dbReference type="InterPro" id="IPR050406">
    <property type="entry name" value="FGGY_Carb_Kinase"/>
</dbReference>
<name>A0ABU7SFU5_9ACTN</name>
<evidence type="ECO:0000313" key="8">
    <source>
        <dbReference type="EMBL" id="MEE6310554.1"/>
    </source>
</evidence>
<comment type="similarity">
    <text evidence="1">Belongs to the FGGY kinase family.</text>
</comment>
<evidence type="ECO:0000256" key="4">
    <source>
        <dbReference type="ARBA" id="ARBA00022777"/>
    </source>
</evidence>
<dbReference type="InterPro" id="IPR000577">
    <property type="entry name" value="Carb_kinase_FGGY"/>
</dbReference>